<evidence type="ECO:0000256" key="2">
    <source>
        <dbReference type="SAM" id="Phobius"/>
    </source>
</evidence>
<keyword evidence="5" id="KW-1185">Reference proteome</keyword>
<evidence type="ECO:0000313" key="5">
    <source>
        <dbReference type="Proteomes" id="UP000611640"/>
    </source>
</evidence>
<dbReference type="RefSeq" id="WP_203962432.1">
    <property type="nucleotide sequence ID" value="NZ_AP023355.1"/>
</dbReference>
<proteinExistence type="predicted"/>
<dbReference type="KEGG" id="atl:Athai_35010"/>
<dbReference type="EMBL" id="AP023355">
    <property type="protein sequence ID" value="BCJ35998.1"/>
    <property type="molecule type" value="Genomic_DNA"/>
</dbReference>
<keyword evidence="2" id="KW-1133">Transmembrane helix</keyword>
<evidence type="ECO:0000256" key="1">
    <source>
        <dbReference type="SAM" id="MobiDB-lite"/>
    </source>
</evidence>
<accession>A0A7R7DQJ0</accession>
<evidence type="ECO:0000259" key="3">
    <source>
        <dbReference type="Pfam" id="PF13399"/>
    </source>
</evidence>
<reference evidence="4 5" key="1">
    <citation type="submission" date="2020-08" db="EMBL/GenBank/DDBJ databases">
        <title>Whole genome shotgun sequence of Actinocatenispora thailandica NBRC 105041.</title>
        <authorList>
            <person name="Komaki H."/>
            <person name="Tamura T."/>
        </authorList>
    </citation>
    <scope>NUCLEOTIDE SEQUENCE [LARGE SCALE GENOMIC DNA]</scope>
    <source>
        <strain evidence="4 5">NBRC 105041</strain>
    </source>
</reference>
<protein>
    <recommendedName>
        <fullName evidence="3">LytR/CpsA/Psr regulator C-terminal domain-containing protein</fullName>
    </recommendedName>
</protein>
<dbReference type="Gene3D" id="3.30.70.2390">
    <property type="match status" value="1"/>
</dbReference>
<feature type="transmembrane region" description="Helical" evidence="2">
    <location>
        <begin position="9"/>
        <end position="28"/>
    </location>
</feature>
<dbReference type="Pfam" id="PF13399">
    <property type="entry name" value="LytR_C"/>
    <property type="match status" value="1"/>
</dbReference>
<organism evidence="4 5">
    <name type="scientific">Actinocatenispora thailandica</name>
    <dbReference type="NCBI Taxonomy" id="227318"/>
    <lineage>
        <taxon>Bacteria</taxon>
        <taxon>Bacillati</taxon>
        <taxon>Actinomycetota</taxon>
        <taxon>Actinomycetes</taxon>
        <taxon>Micromonosporales</taxon>
        <taxon>Micromonosporaceae</taxon>
        <taxon>Actinocatenispora</taxon>
    </lineage>
</organism>
<sequence>MSLSRVRSLAILGALMLIAVVVVTWTLLSDKQSSQADGGRSCPPGAKPANTAMPKEQAVKLNVYNSTDRAGLAEGTSTKLKAVGFHVVSVKQDPTGTVVHGSAQVRFGRKAVGAAQLVRAYVPGATMQYDPGRESDTVDLVLGEKFQAIRGPSDVKEAEVTLGDPTPPPGTC</sequence>
<keyword evidence="2" id="KW-0472">Membrane</keyword>
<name>A0A7R7DQJ0_9ACTN</name>
<feature type="region of interest" description="Disordered" evidence="1">
    <location>
        <begin position="152"/>
        <end position="172"/>
    </location>
</feature>
<dbReference type="InterPro" id="IPR027381">
    <property type="entry name" value="LytR/CpsA/Psr_C"/>
</dbReference>
<dbReference type="Proteomes" id="UP000611640">
    <property type="component" value="Chromosome"/>
</dbReference>
<feature type="region of interest" description="Disordered" evidence="1">
    <location>
        <begin position="33"/>
        <end position="52"/>
    </location>
</feature>
<gene>
    <name evidence="4" type="ORF">Athai_35010</name>
</gene>
<keyword evidence="2" id="KW-0812">Transmembrane</keyword>
<dbReference type="AlphaFoldDB" id="A0A7R7DQJ0"/>
<evidence type="ECO:0000313" key="4">
    <source>
        <dbReference type="EMBL" id="BCJ35998.1"/>
    </source>
</evidence>
<feature type="domain" description="LytR/CpsA/Psr regulator C-terminal" evidence="3">
    <location>
        <begin position="59"/>
        <end position="146"/>
    </location>
</feature>